<organism evidence="1">
    <name type="scientific">Zea mays</name>
    <name type="common">Maize</name>
    <dbReference type="NCBI Taxonomy" id="4577"/>
    <lineage>
        <taxon>Eukaryota</taxon>
        <taxon>Viridiplantae</taxon>
        <taxon>Streptophyta</taxon>
        <taxon>Embryophyta</taxon>
        <taxon>Tracheophyta</taxon>
        <taxon>Spermatophyta</taxon>
        <taxon>Magnoliopsida</taxon>
        <taxon>Liliopsida</taxon>
        <taxon>Poales</taxon>
        <taxon>Poaceae</taxon>
        <taxon>PACMAD clade</taxon>
        <taxon>Panicoideae</taxon>
        <taxon>Andropogonodae</taxon>
        <taxon>Andropogoneae</taxon>
        <taxon>Tripsacinae</taxon>
        <taxon>Zea</taxon>
    </lineage>
</organism>
<reference evidence="1" key="2">
    <citation type="submission" date="2012-06" db="EMBL/GenBank/DDBJ databases">
        <authorList>
            <person name="Yu Y."/>
            <person name="Currie J."/>
            <person name="Lomeli R."/>
            <person name="Angelova A."/>
            <person name="Collura K."/>
            <person name="Wissotski M."/>
            <person name="Campos D."/>
            <person name="Kudrna D."/>
            <person name="Golser W."/>
            <person name="Ashely E."/>
            <person name="Descour A."/>
            <person name="Fernandes J."/>
            <person name="Soderlund C."/>
            <person name="Walbot V."/>
        </authorList>
    </citation>
    <scope>NUCLEOTIDE SEQUENCE</scope>
    <source>
        <strain evidence="1">B73</strain>
    </source>
</reference>
<protein>
    <submittedName>
        <fullName evidence="1">Uncharacterized protein</fullName>
    </submittedName>
</protein>
<dbReference type="AlphaFoldDB" id="C0PFG3"/>
<dbReference type="EMBL" id="BT067032">
    <property type="protein sequence ID" value="ACN33929.1"/>
    <property type="molecule type" value="mRNA"/>
</dbReference>
<reference evidence="1" key="1">
    <citation type="journal article" date="2009" name="PLoS Genet.">
        <title>Sequencing, mapping, and analysis of 27,455 maize full-length cDNAs.</title>
        <authorList>
            <person name="Soderlund C."/>
            <person name="Descour A."/>
            <person name="Kudrna D."/>
            <person name="Bomhoff M."/>
            <person name="Boyd L."/>
            <person name="Currie J."/>
            <person name="Angelova A."/>
            <person name="Collura K."/>
            <person name="Wissotski M."/>
            <person name="Ashley E."/>
            <person name="Morrow D."/>
            <person name="Fernandes J."/>
            <person name="Walbot V."/>
            <person name="Yu Y."/>
        </authorList>
    </citation>
    <scope>NUCLEOTIDE SEQUENCE</scope>
    <source>
        <strain evidence="1">B73</strain>
    </source>
</reference>
<name>C0PFG3_MAIZE</name>
<proteinExistence type="evidence at transcript level"/>
<accession>C0PFG3</accession>
<evidence type="ECO:0000313" key="1">
    <source>
        <dbReference type="EMBL" id="ACN33929.1"/>
    </source>
</evidence>
<sequence length="119" mass="13478">MAQRRCFGEYQRQRPLMQRRRRRCRSGILCICRWCQVLSYLMGSSLVQLGDGRGELSCSRPHQASLCRLHKHRPSATAACNLPWPAMGWYCPTLQAFGGNRMLVGSVGEEDTLNPSLGH</sequence>